<dbReference type="Gene3D" id="3.40.850.10">
    <property type="entry name" value="Kinesin motor domain"/>
    <property type="match status" value="1"/>
</dbReference>
<dbReference type="InterPro" id="IPR036961">
    <property type="entry name" value="Kinesin_motor_dom_sf"/>
</dbReference>
<dbReference type="AlphaFoldDB" id="A0A0A9X6J9"/>
<name>A0A0A9X6J9_LYGHE</name>
<dbReference type="EMBL" id="GBHO01028328">
    <property type="protein sequence ID" value="JAG15276.1"/>
    <property type="molecule type" value="Transcribed_RNA"/>
</dbReference>
<accession>A0A0A9X6J9</accession>
<reference evidence="7" key="1">
    <citation type="journal article" date="2014" name="PLoS ONE">
        <title>Transcriptome-Based Identification of ABC Transporters in the Western Tarnished Plant Bug Lygus hesperus.</title>
        <authorList>
            <person name="Hull J.J."/>
            <person name="Chaney K."/>
            <person name="Geib S.M."/>
            <person name="Fabrick J.A."/>
            <person name="Brent C.S."/>
            <person name="Walsh D."/>
            <person name="Lavine L.C."/>
        </authorList>
    </citation>
    <scope>NUCLEOTIDE SEQUENCE</scope>
</reference>
<comment type="caution">
    <text evidence="5">Lacks conserved residue(s) required for the propagation of feature annotation.</text>
</comment>
<dbReference type="PRINTS" id="PR00380">
    <property type="entry name" value="KINESINHEAVY"/>
</dbReference>
<evidence type="ECO:0000259" key="6">
    <source>
        <dbReference type="PROSITE" id="PS50067"/>
    </source>
</evidence>
<evidence type="ECO:0000256" key="3">
    <source>
        <dbReference type="ARBA" id="ARBA00022840"/>
    </source>
</evidence>
<protein>
    <submittedName>
        <fullName evidence="7">Kinesin-like protein KIFC3</fullName>
    </submittedName>
</protein>
<keyword evidence="3" id="KW-0067">ATP-binding</keyword>
<evidence type="ECO:0000313" key="7">
    <source>
        <dbReference type="EMBL" id="JAG15276.1"/>
    </source>
</evidence>
<dbReference type="SUPFAM" id="SSF52540">
    <property type="entry name" value="P-loop containing nucleoside triphosphate hydrolases"/>
    <property type="match status" value="1"/>
</dbReference>
<dbReference type="InterPro" id="IPR019821">
    <property type="entry name" value="Kinesin_motor_CS"/>
</dbReference>
<reference evidence="7" key="2">
    <citation type="submission" date="2014-07" db="EMBL/GenBank/DDBJ databases">
        <authorList>
            <person name="Hull J."/>
        </authorList>
    </citation>
    <scope>NUCLEOTIDE SEQUENCE</scope>
</reference>
<evidence type="ECO:0000256" key="2">
    <source>
        <dbReference type="ARBA" id="ARBA00022741"/>
    </source>
</evidence>
<keyword evidence="2" id="KW-0547">Nucleotide-binding</keyword>
<comment type="subcellular location">
    <subcellularLocation>
        <location evidence="1">Cytoplasm</location>
        <location evidence="1">Cytoskeleton</location>
    </subcellularLocation>
</comment>
<dbReference type="InterPro" id="IPR027417">
    <property type="entry name" value="P-loop_NTPase"/>
</dbReference>
<proteinExistence type="inferred from homology"/>
<dbReference type="GO" id="GO:0008017">
    <property type="term" value="F:microtubule binding"/>
    <property type="evidence" value="ECO:0007669"/>
    <property type="project" value="InterPro"/>
</dbReference>
<dbReference type="GO" id="GO:0003777">
    <property type="term" value="F:microtubule motor activity"/>
    <property type="evidence" value="ECO:0007669"/>
    <property type="project" value="InterPro"/>
</dbReference>
<feature type="domain" description="Kinesin motor" evidence="6">
    <location>
        <begin position="1"/>
        <end position="103"/>
    </location>
</feature>
<dbReference type="PROSITE" id="PS50067">
    <property type="entry name" value="KINESIN_MOTOR_2"/>
    <property type="match status" value="1"/>
</dbReference>
<feature type="non-terminal residue" evidence="7">
    <location>
        <position position="1"/>
    </location>
</feature>
<dbReference type="GO" id="GO:0015630">
    <property type="term" value="C:microtubule cytoskeleton"/>
    <property type="evidence" value="ECO:0007669"/>
    <property type="project" value="TreeGrafter"/>
</dbReference>
<dbReference type="PANTHER" id="PTHR47972">
    <property type="entry name" value="KINESIN-LIKE PROTEIN KLP-3"/>
    <property type="match status" value="1"/>
</dbReference>
<dbReference type="PANTHER" id="PTHR47972:SF28">
    <property type="entry name" value="KINESIN-LIKE PROTEIN KLP-3"/>
    <property type="match status" value="1"/>
</dbReference>
<keyword evidence="4" id="KW-0206">Cytoskeleton</keyword>
<evidence type="ECO:0000256" key="4">
    <source>
        <dbReference type="ARBA" id="ARBA00023212"/>
    </source>
</evidence>
<keyword evidence="4" id="KW-0963">Cytoplasm</keyword>
<dbReference type="Pfam" id="PF00225">
    <property type="entry name" value="Kinesin"/>
    <property type="match status" value="1"/>
</dbReference>
<dbReference type="InterPro" id="IPR027640">
    <property type="entry name" value="Kinesin-like_fam"/>
</dbReference>
<gene>
    <name evidence="7" type="primary">KIFC3_1</name>
    <name evidence="7" type="ORF">CM83_101824</name>
</gene>
<dbReference type="GO" id="GO:0007018">
    <property type="term" value="P:microtubule-based movement"/>
    <property type="evidence" value="ECO:0007669"/>
    <property type="project" value="InterPro"/>
</dbReference>
<sequence length="133" mass="14527">CTAKLHIIDLAGSERVSRSNVTGSVLRETKNINFSISVLGNVIAARANGSQHVPYRDSILTYLLQDSLEKNSKTLMFVHLSPTFESLSETLSSLRFAERARRVELGRVVRNVSINTLSPHIGNNDDGDGNCGS</sequence>
<evidence type="ECO:0000256" key="1">
    <source>
        <dbReference type="ARBA" id="ARBA00004245"/>
    </source>
</evidence>
<dbReference type="PROSITE" id="PS00411">
    <property type="entry name" value="KINESIN_MOTOR_1"/>
    <property type="match status" value="1"/>
</dbReference>
<dbReference type="InterPro" id="IPR001752">
    <property type="entry name" value="Kinesin_motor_dom"/>
</dbReference>
<dbReference type="GO" id="GO:0005524">
    <property type="term" value="F:ATP binding"/>
    <property type="evidence" value="ECO:0007669"/>
    <property type="project" value="UniProtKB-KW"/>
</dbReference>
<comment type="similarity">
    <text evidence="5">Belongs to the TRAFAC class myosin-kinesin ATPase superfamily. Kinesin family.</text>
</comment>
<evidence type="ECO:0000256" key="5">
    <source>
        <dbReference type="PROSITE-ProRule" id="PRU00283"/>
    </source>
</evidence>
<organism evidence="7">
    <name type="scientific">Lygus hesperus</name>
    <name type="common">Western plant bug</name>
    <dbReference type="NCBI Taxonomy" id="30085"/>
    <lineage>
        <taxon>Eukaryota</taxon>
        <taxon>Metazoa</taxon>
        <taxon>Ecdysozoa</taxon>
        <taxon>Arthropoda</taxon>
        <taxon>Hexapoda</taxon>
        <taxon>Insecta</taxon>
        <taxon>Pterygota</taxon>
        <taxon>Neoptera</taxon>
        <taxon>Paraneoptera</taxon>
        <taxon>Hemiptera</taxon>
        <taxon>Heteroptera</taxon>
        <taxon>Panheteroptera</taxon>
        <taxon>Cimicomorpha</taxon>
        <taxon>Miridae</taxon>
        <taxon>Mirini</taxon>
        <taxon>Lygus</taxon>
    </lineage>
</organism>
<dbReference type="SMART" id="SM00129">
    <property type="entry name" value="KISc"/>
    <property type="match status" value="1"/>
</dbReference>